<dbReference type="NCBIfam" id="TIGR04433">
    <property type="entry name" value="UrcA_uranyl"/>
    <property type="match status" value="1"/>
</dbReference>
<name>A0A975IU92_9CAUL</name>
<dbReference type="EMBL" id="CP073078">
    <property type="protein sequence ID" value="QUD87558.1"/>
    <property type="molecule type" value="Genomic_DNA"/>
</dbReference>
<dbReference type="AlphaFoldDB" id="A0A975IU92"/>
<evidence type="ECO:0000313" key="3">
    <source>
        <dbReference type="Proteomes" id="UP000676409"/>
    </source>
</evidence>
<keyword evidence="1" id="KW-0732">Signal</keyword>
<protein>
    <submittedName>
        <fullName evidence="2">UrcA family protein</fullName>
    </submittedName>
</protein>
<evidence type="ECO:0000313" key="2">
    <source>
        <dbReference type="EMBL" id="QUD87558.1"/>
    </source>
</evidence>
<reference evidence="2" key="1">
    <citation type="submission" date="2021-04" db="EMBL/GenBank/DDBJ databases">
        <title>The complete genome sequence of Caulobacter sp. S6.</title>
        <authorList>
            <person name="Tang Y."/>
            <person name="Ouyang W."/>
            <person name="Liu Q."/>
            <person name="Huang B."/>
            <person name="Guo Z."/>
            <person name="Lei P."/>
        </authorList>
    </citation>
    <scope>NUCLEOTIDE SEQUENCE</scope>
    <source>
        <strain evidence="2">S6</strain>
    </source>
</reference>
<accession>A0A975IU92</accession>
<feature type="chain" id="PRO_5037700452" evidence="1">
    <location>
        <begin position="33"/>
        <end position="126"/>
    </location>
</feature>
<dbReference type="RefSeq" id="WP_211937610.1">
    <property type="nucleotide sequence ID" value="NZ_CP073078.1"/>
</dbReference>
<gene>
    <name evidence="2" type="ORF">KCG34_21300</name>
</gene>
<organism evidence="2 3">
    <name type="scientific">Phenylobacterium montanum</name>
    <dbReference type="NCBI Taxonomy" id="2823693"/>
    <lineage>
        <taxon>Bacteria</taxon>
        <taxon>Pseudomonadati</taxon>
        <taxon>Pseudomonadota</taxon>
        <taxon>Alphaproteobacteria</taxon>
        <taxon>Caulobacterales</taxon>
        <taxon>Caulobacteraceae</taxon>
        <taxon>Phenylobacterium</taxon>
    </lineage>
</organism>
<evidence type="ECO:0000256" key="1">
    <source>
        <dbReference type="SAM" id="SignalP"/>
    </source>
</evidence>
<keyword evidence="3" id="KW-1185">Reference proteome</keyword>
<dbReference type="InterPro" id="IPR030972">
    <property type="entry name" value="UrcA_uranyl"/>
</dbReference>
<feature type="signal peptide" evidence="1">
    <location>
        <begin position="1"/>
        <end position="32"/>
    </location>
</feature>
<sequence>MIDLPKSRIRAARTLGLALAAVGLGLATPAGAQTAFPQEGAERVSVTIGYADLNTGDPAGVAALLGRIKSAAAFACGGRPDVRQIDQQTAFHQCVDTAIRQAVAQANLPQLTAIADPGPRRPHVAG</sequence>
<proteinExistence type="predicted"/>
<dbReference type="KEGG" id="caul:KCG34_21300"/>
<dbReference type="Proteomes" id="UP000676409">
    <property type="component" value="Chromosome"/>
</dbReference>